<reference evidence="2" key="2">
    <citation type="submission" date="2016-05" db="EMBL/GenBank/DDBJ databases">
        <authorList>
            <person name="Lavstsen T."/>
            <person name="Jespersen J.S."/>
        </authorList>
    </citation>
    <scope>NUCLEOTIDE SEQUENCE [LARGE SCALE GENOMIC DNA]</scope>
</reference>
<feature type="compositionally biased region" description="Polar residues" evidence="1">
    <location>
        <begin position="247"/>
        <end position="262"/>
    </location>
</feature>
<evidence type="ECO:0000313" key="4">
    <source>
        <dbReference type="Proteomes" id="UP000078597"/>
    </source>
</evidence>
<dbReference type="AlphaFoldDB" id="A0A1A8WCL0"/>
<dbReference type="EMBL" id="LT594634">
    <property type="protein sequence ID" value="SCP02646.1"/>
    <property type="molecule type" value="Genomic_DNA"/>
</dbReference>
<dbReference type="KEGG" id="pmal:PMUG01_13029300"/>
<reference evidence="3 5" key="3">
    <citation type="submission" date="2016-06" db="EMBL/GenBank/DDBJ databases">
        <authorList>
            <consortium name="Pathogen Informatics"/>
        </authorList>
    </citation>
    <scope>NUCLEOTIDE SEQUENCE [LARGE SCALE GENOMIC DNA]</scope>
</reference>
<evidence type="ECO:0000256" key="1">
    <source>
        <dbReference type="SAM" id="MobiDB-lite"/>
    </source>
</evidence>
<dbReference type="RefSeq" id="XP_028863679.1">
    <property type="nucleotide sequence ID" value="XM_029007273.1"/>
</dbReference>
<evidence type="ECO:0000313" key="2">
    <source>
        <dbReference type="EMBL" id="SBS89479.1"/>
    </source>
</evidence>
<dbReference type="OMA" id="HFTCGIN"/>
<sequence length="292" mass="33134">MCEGTYKTIPLFAPDEDDIFNSSSGVANKTNDNINADNLFIPKNIYRHVKEEISPGPIKTKYIEKITKIPRVIFKERKKDINKKEKKVVTKEIEIEEIVEVIENKDEIVYNEVKVPTYIDIPIIQPRQEIYHQQITKNIPKGVELTVTQKLVAPKIKPKYVEVPVPIYVPCYIEVPIPIQYIPIHQNEQKQHFTTGVSNNTNLTKYPTVCSNPSTAHMQGLMGSSTENKNVYVSDAQDDNKSDEQGDNISGEQTTNVNLTDEQSIIFSSKSSIQNISNDEKNRNNMIAAANL</sequence>
<dbReference type="Proteomes" id="UP000219813">
    <property type="component" value="Chromosome 13"/>
</dbReference>
<dbReference type="Proteomes" id="UP000078597">
    <property type="component" value="Unassembled WGS sequence"/>
</dbReference>
<keyword evidence="5" id="KW-1185">Reference proteome</keyword>
<protein>
    <submittedName>
        <fullName evidence="2">Uncharacterized protein</fullName>
    </submittedName>
</protein>
<evidence type="ECO:0000313" key="3">
    <source>
        <dbReference type="EMBL" id="SCP02646.1"/>
    </source>
</evidence>
<reference evidence="4" key="1">
    <citation type="submission" date="2016-05" db="EMBL/GenBank/DDBJ databases">
        <authorList>
            <person name="Naeem Raeece"/>
        </authorList>
    </citation>
    <scope>NUCLEOTIDE SEQUENCE [LARGE SCALE GENOMIC DNA]</scope>
</reference>
<proteinExistence type="predicted"/>
<organism evidence="2 4">
    <name type="scientific">Plasmodium malariae</name>
    <dbReference type="NCBI Taxonomy" id="5858"/>
    <lineage>
        <taxon>Eukaryota</taxon>
        <taxon>Sar</taxon>
        <taxon>Alveolata</taxon>
        <taxon>Apicomplexa</taxon>
        <taxon>Aconoidasida</taxon>
        <taxon>Haemosporida</taxon>
        <taxon>Plasmodiidae</taxon>
        <taxon>Plasmodium</taxon>
        <taxon>Plasmodium (Plasmodium)</taxon>
    </lineage>
</organism>
<evidence type="ECO:0000313" key="5">
    <source>
        <dbReference type="Proteomes" id="UP000219813"/>
    </source>
</evidence>
<accession>A0A1A8WCL0</accession>
<dbReference type="OrthoDB" id="330677at2759"/>
<gene>
    <name evidence="3" type="primary">PmUG01_13029300</name>
    <name evidence="2" type="ORF">PMALA_026220</name>
    <name evidence="3" type="ORF">PMUG01_13029300</name>
</gene>
<dbReference type="VEuPathDB" id="PlasmoDB:PmUG01_13029300"/>
<feature type="region of interest" description="Disordered" evidence="1">
    <location>
        <begin position="237"/>
        <end position="262"/>
    </location>
</feature>
<dbReference type="EMBL" id="FLQW01001401">
    <property type="protein sequence ID" value="SBS89479.1"/>
    <property type="molecule type" value="Genomic_DNA"/>
</dbReference>
<name>A0A1A8WCL0_PLAMA</name>
<dbReference type="GeneID" id="39871004"/>